<dbReference type="Pfam" id="PF04055">
    <property type="entry name" value="Radical_SAM"/>
    <property type="match status" value="1"/>
</dbReference>
<organism evidence="8 9">
    <name type="scientific">candidate division WWE3 bacterium GW2011_GWF1_42_14</name>
    <dbReference type="NCBI Taxonomy" id="1619138"/>
    <lineage>
        <taxon>Bacteria</taxon>
        <taxon>Katanobacteria</taxon>
    </lineage>
</organism>
<dbReference type="InterPro" id="IPR006158">
    <property type="entry name" value="Cobalamin-bd"/>
</dbReference>
<evidence type="ECO:0000313" key="8">
    <source>
        <dbReference type="EMBL" id="KKS39221.1"/>
    </source>
</evidence>
<dbReference type="CDD" id="cd01335">
    <property type="entry name" value="Radical_SAM"/>
    <property type="match status" value="1"/>
</dbReference>
<dbReference type="GO" id="GO:0046872">
    <property type="term" value="F:metal ion binding"/>
    <property type="evidence" value="ECO:0007669"/>
    <property type="project" value="UniProtKB-KW"/>
</dbReference>
<keyword evidence="5" id="KW-0411">Iron-sulfur</keyword>
<comment type="cofactor">
    <cofactor evidence="1">
        <name>[4Fe-4S] cluster</name>
        <dbReference type="ChEBI" id="CHEBI:49883"/>
    </cofactor>
</comment>
<dbReference type="InterPro" id="IPR058240">
    <property type="entry name" value="rSAM_sf"/>
</dbReference>
<dbReference type="InterPro" id="IPR006638">
    <property type="entry name" value="Elp3/MiaA/NifB-like_rSAM"/>
</dbReference>
<dbReference type="InterPro" id="IPR034466">
    <property type="entry name" value="Methyltransferase_Class_B"/>
</dbReference>
<dbReference type="GO" id="GO:0051539">
    <property type="term" value="F:4 iron, 4 sulfur cluster binding"/>
    <property type="evidence" value="ECO:0007669"/>
    <property type="project" value="UniProtKB-KW"/>
</dbReference>
<keyword evidence="4" id="KW-0408">Iron</keyword>
<dbReference type="PROSITE" id="PS51918">
    <property type="entry name" value="RADICAL_SAM"/>
    <property type="match status" value="1"/>
</dbReference>
<sequence>MLKFLFVQHENENIGVEYISAALKSVGHSVELAFFPLGSNLQAENQAIIKKIEKYKPDFACFSPFSFQFPWSLAKAKLIKENYPELFILFGGVHVNSVPDVVMEEKAIDGILLGEADKTIIEFAQNHEAGDITKTRSLWYRKDGGIVKNPTAPLETDLDALPYPDKDLFYNSPLDPIKRNMAYTAVGSRGCPFACTYCSNNVYQKLYLGQKRFRHRSPENVIGELEMNLAKYHYPRVEFADDVLAIDIERLRKLMDLYKEKVNVPFACFFHPRLVNEETVKILKEGGCTWFKLGVQSANENYRKTFLNRHETNEQILKVSELCRKYSLQFSFDHIFNLPAETKEHLIEAVNLYNECRPTIINFWGLMYLPGTDIIQTAIKHGSISEADVPAINTGQHDLSKLNLVPWYDNKNAQINTSAFMLLFVLISLLPKGIIDWLMKIKFYDVKFQIPNIVLVPLKVLSKIKAGQGYLYYSEILGYFIYSYQKINRAITRIWKIAPTQN</sequence>
<dbReference type="PROSITE" id="PS51332">
    <property type="entry name" value="B12_BINDING"/>
    <property type="match status" value="1"/>
</dbReference>
<dbReference type="SFLD" id="SFLDG01123">
    <property type="entry name" value="methyltransferase_(Class_B)"/>
    <property type="match status" value="1"/>
</dbReference>
<evidence type="ECO:0000256" key="2">
    <source>
        <dbReference type="ARBA" id="ARBA00022691"/>
    </source>
</evidence>
<evidence type="ECO:0000256" key="4">
    <source>
        <dbReference type="ARBA" id="ARBA00023004"/>
    </source>
</evidence>
<dbReference type="SFLD" id="SFLDS00029">
    <property type="entry name" value="Radical_SAM"/>
    <property type="match status" value="1"/>
</dbReference>
<dbReference type="EMBL" id="LCCU01000003">
    <property type="protein sequence ID" value="KKS39221.1"/>
    <property type="molecule type" value="Genomic_DNA"/>
</dbReference>
<dbReference type="GO" id="GO:0003824">
    <property type="term" value="F:catalytic activity"/>
    <property type="evidence" value="ECO:0007669"/>
    <property type="project" value="InterPro"/>
</dbReference>
<dbReference type="SFLD" id="SFLDG01082">
    <property type="entry name" value="B12-binding_domain_containing"/>
    <property type="match status" value="1"/>
</dbReference>
<dbReference type="GO" id="GO:0031419">
    <property type="term" value="F:cobalamin binding"/>
    <property type="evidence" value="ECO:0007669"/>
    <property type="project" value="InterPro"/>
</dbReference>
<dbReference type="InterPro" id="IPR007197">
    <property type="entry name" value="rSAM"/>
</dbReference>
<gene>
    <name evidence="8" type="ORF">UV00_C0003G0053</name>
</gene>
<dbReference type="Proteomes" id="UP000033847">
    <property type="component" value="Unassembled WGS sequence"/>
</dbReference>
<dbReference type="SUPFAM" id="SSF102114">
    <property type="entry name" value="Radical SAM enzymes"/>
    <property type="match status" value="1"/>
</dbReference>
<feature type="domain" description="B12-binding" evidence="6">
    <location>
        <begin position="1"/>
        <end position="134"/>
    </location>
</feature>
<evidence type="ECO:0000256" key="1">
    <source>
        <dbReference type="ARBA" id="ARBA00001966"/>
    </source>
</evidence>
<evidence type="ECO:0000256" key="3">
    <source>
        <dbReference type="ARBA" id="ARBA00022723"/>
    </source>
</evidence>
<dbReference type="Gene3D" id="3.40.50.280">
    <property type="entry name" value="Cobalamin-binding domain"/>
    <property type="match status" value="1"/>
</dbReference>
<evidence type="ECO:0000313" key="9">
    <source>
        <dbReference type="Proteomes" id="UP000033847"/>
    </source>
</evidence>
<comment type="caution">
    <text evidence="8">The sequence shown here is derived from an EMBL/GenBank/DDBJ whole genome shotgun (WGS) entry which is preliminary data.</text>
</comment>
<dbReference type="InterPro" id="IPR051198">
    <property type="entry name" value="BchE-like"/>
</dbReference>
<dbReference type="InterPro" id="IPR023404">
    <property type="entry name" value="rSAM_horseshoe"/>
</dbReference>
<evidence type="ECO:0000259" key="6">
    <source>
        <dbReference type="PROSITE" id="PS51332"/>
    </source>
</evidence>
<evidence type="ECO:0000256" key="5">
    <source>
        <dbReference type="ARBA" id="ARBA00023014"/>
    </source>
</evidence>
<dbReference type="SMART" id="SM00729">
    <property type="entry name" value="Elp3"/>
    <property type="match status" value="1"/>
</dbReference>
<keyword evidence="3" id="KW-0479">Metal-binding</keyword>
<reference evidence="8 9" key="1">
    <citation type="journal article" date="2015" name="Nature">
        <title>rRNA introns, odd ribosomes, and small enigmatic genomes across a large radiation of phyla.</title>
        <authorList>
            <person name="Brown C.T."/>
            <person name="Hug L.A."/>
            <person name="Thomas B.C."/>
            <person name="Sharon I."/>
            <person name="Castelle C.J."/>
            <person name="Singh A."/>
            <person name="Wilkins M.J."/>
            <person name="Williams K.H."/>
            <person name="Banfield J.F."/>
        </authorList>
    </citation>
    <scope>NUCLEOTIDE SEQUENCE [LARGE SCALE GENOMIC DNA]</scope>
</reference>
<evidence type="ECO:0000259" key="7">
    <source>
        <dbReference type="PROSITE" id="PS51918"/>
    </source>
</evidence>
<dbReference type="Gene3D" id="3.80.30.20">
    <property type="entry name" value="tm_1862 like domain"/>
    <property type="match status" value="1"/>
</dbReference>
<dbReference type="AlphaFoldDB" id="A0A0G1AYR4"/>
<accession>A0A0G1AYR4</accession>
<dbReference type="Pfam" id="PF02310">
    <property type="entry name" value="B12-binding"/>
    <property type="match status" value="1"/>
</dbReference>
<protein>
    <submittedName>
        <fullName evidence="8">Cobalamin B12-binding domain protein</fullName>
    </submittedName>
</protein>
<proteinExistence type="predicted"/>
<keyword evidence="2" id="KW-0949">S-adenosyl-L-methionine</keyword>
<feature type="domain" description="Radical SAM core" evidence="7">
    <location>
        <begin position="176"/>
        <end position="409"/>
    </location>
</feature>
<dbReference type="PANTHER" id="PTHR43409">
    <property type="entry name" value="ANAEROBIC MAGNESIUM-PROTOPORPHYRIN IX MONOMETHYL ESTER CYCLASE-RELATED"/>
    <property type="match status" value="1"/>
</dbReference>
<name>A0A0G1AYR4_UNCKA</name>